<evidence type="ECO:0000256" key="3">
    <source>
        <dbReference type="PROSITE-ProRule" id="PRU00175"/>
    </source>
</evidence>
<keyword evidence="1 3" id="KW-0479">Metal-binding</keyword>
<dbReference type="InterPro" id="IPR001841">
    <property type="entry name" value="Znf_RING"/>
</dbReference>
<dbReference type="WBParaSite" id="MBELARI_LOCUS20581">
    <property type="protein sequence ID" value="MBELARI_LOCUS20581"/>
    <property type="gene ID" value="MBELARI_LOCUS20581"/>
</dbReference>
<organism evidence="5 6">
    <name type="scientific">Mesorhabditis belari</name>
    <dbReference type="NCBI Taxonomy" id="2138241"/>
    <lineage>
        <taxon>Eukaryota</taxon>
        <taxon>Metazoa</taxon>
        <taxon>Ecdysozoa</taxon>
        <taxon>Nematoda</taxon>
        <taxon>Chromadorea</taxon>
        <taxon>Rhabditida</taxon>
        <taxon>Rhabditina</taxon>
        <taxon>Rhabditomorpha</taxon>
        <taxon>Rhabditoidea</taxon>
        <taxon>Rhabditidae</taxon>
        <taxon>Mesorhabditinae</taxon>
        <taxon>Mesorhabditis</taxon>
    </lineage>
</organism>
<evidence type="ECO:0000313" key="6">
    <source>
        <dbReference type="WBParaSite" id="MBELARI_LOCUS20581"/>
    </source>
</evidence>
<dbReference type="Proteomes" id="UP000887575">
    <property type="component" value="Unassembled WGS sequence"/>
</dbReference>
<evidence type="ECO:0000313" key="5">
    <source>
        <dbReference type="Proteomes" id="UP000887575"/>
    </source>
</evidence>
<protein>
    <recommendedName>
        <fullName evidence="4">RING-type domain-containing protein</fullName>
    </recommendedName>
</protein>
<dbReference type="AlphaFoldDB" id="A0AAF3F236"/>
<dbReference type="PROSITE" id="PS50089">
    <property type="entry name" value="ZF_RING_2"/>
    <property type="match status" value="1"/>
</dbReference>
<keyword evidence="5" id="KW-1185">Reference proteome</keyword>
<dbReference type="InterPro" id="IPR013083">
    <property type="entry name" value="Znf_RING/FYVE/PHD"/>
</dbReference>
<keyword evidence="1 3" id="KW-0863">Zinc-finger</keyword>
<evidence type="ECO:0000259" key="4">
    <source>
        <dbReference type="PROSITE" id="PS50089"/>
    </source>
</evidence>
<dbReference type="SMART" id="SM00184">
    <property type="entry name" value="RING"/>
    <property type="match status" value="1"/>
</dbReference>
<dbReference type="SUPFAM" id="SSF57850">
    <property type="entry name" value="RING/U-box"/>
    <property type="match status" value="2"/>
</dbReference>
<dbReference type="Gene3D" id="3.30.40.10">
    <property type="entry name" value="Zinc/RING finger domain, C3HC4 (zinc finger)"/>
    <property type="match status" value="1"/>
</dbReference>
<name>A0AAF3F236_9BILA</name>
<dbReference type="Pfam" id="PF14634">
    <property type="entry name" value="zf-RING_5"/>
    <property type="match status" value="1"/>
</dbReference>
<proteinExistence type="predicted"/>
<dbReference type="GO" id="GO:0008270">
    <property type="term" value="F:zinc ion binding"/>
    <property type="evidence" value="ECO:0007669"/>
    <property type="project" value="UniProtKB-KW"/>
</dbReference>
<accession>A0AAF3F236</accession>
<feature type="domain" description="RING-type" evidence="4">
    <location>
        <begin position="238"/>
        <end position="284"/>
    </location>
</feature>
<sequence length="457" mass="52665">MNCRHCGEVRPFKEIFLCKTCGHKLCAPCLVQPQVHYNHQIVLWADSFRNSEHLLKIYLDELKHTEPPEFDQAMKDFMRPQQEATIPNQGLYHAQDQTEQEYHEDLGIGTLRSPLWIILKFLPKGSLKSKEMVRSICLILAACWRSSNPSTVPFAMNPRQDHTPTQTRCSDPQAMCLKCFNGQKEMEMATRVHQCGGFDCFQHDPTSSYDLMEFLSNDALVLKKKGYVLATQVTIPQCIVCRQEYSIDDPQKEPFALHCGHTLCNVCFDRVNGHTRSNKCPHCQGEGLSMQTSFNNPLKAFLRELPSKQEELSQKEAAGYKICNYCGDWGPFEKMYQCNDCGNKVLCSLCLVRKKHYTHQFVELWVAKVRCVPTLHSDLIKNCEDFHKSILDEIKHIETLEFGQAREEKINALLKTVAQFKEIKEKYLAEFRSCKKGVENLNNGIKGSRKRKRNDDE</sequence>
<evidence type="ECO:0000256" key="1">
    <source>
        <dbReference type="ARBA" id="ARBA00022771"/>
    </source>
</evidence>
<reference evidence="6" key="1">
    <citation type="submission" date="2024-02" db="UniProtKB">
        <authorList>
            <consortium name="WormBaseParasite"/>
        </authorList>
    </citation>
    <scope>IDENTIFICATION</scope>
</reference>
<evidence type="ECO:0000256" key="2">
    <source>
        <dbReference type="ARBA" id="ARBA00022833"/>
    </source>
</evidence>
<keyword evidence="2" id="KW-0862">Zinc</keyword>